<sequence length="102" mass="11786">MWRFFLCVRVGEANVRKARQHGVGWVGTRRDDVVLDAVLTRQEPLFERGRCKDAVLLLPFSICYIGGVCCYCCSWVGISLLLYYCCCCYYLILPMRITLIYA</sequence>
<evidence type="ECO:0000313" key="2">
    <source>
        <dbReference type="EMBL" id="CCC90426.1"/>
    </source>
</evidence>
<accession>G0UML8</accession>
<evidence type="ECO:0000256" key="1">
    <source>
        <dbReference type="SAM" id="Phobius"/>
    </source>
</evidence>
<name>G0UML8_TRYCI</name>
<proteinExistence type="predicted"/>
<keyword evidence="1" id="KW-0472">Membrane</keyword>
<keyword evidence="1" id="KW-1133">Transmembrane helix</keyword>
<reference evidence="2" key="1">
    <citation type="journal article" date="2012" name="Proc. Natl. Acad. Sci. U.S.A.">
        <title>Antigenic diversity is generated by distinct evolutionary mechanisms in African trypanosome species.</title>
        <authorList>
            <person name="Jackson A.P."/>
            <person name="Berry A."/>
            <person name="Aslett M."/>
            <person name="Allison H.C."/>
            <person name="Burton P."/>
            <person name="Vavrova-Anderson J."/>
            <person name="Brown R."/>
            <person name="Browne H."/>
            <person name="Corton N."/>
            <person name="Hauser H."/>
            <person name="Gamble J."/>
            <person name="Gilderthorp R."/>
            <person name="Marcello L."/>
            <person name="McQuillan J."/>
            <person name="Otto T.D."/>
            <person name="Quail M.A."/>
            <person name="Sanders M.J."/>
            <person name="van Tonder A."/>
            <person name="Ginger M.L."/>
            <person name="Field M.C."/>
            <person name="Barry J.D."/>
            <person name="Hertz-Fowler C."/>
            <person name="Berriman M."/>
        </authorList>
    </citation>
    <scope>NUCLEOTIDE SEQUENCE</scope>
    <source>
        <strain evidence="2">IL3000</strain>
    </source>
</reference>
<dbReference type="AlphaFoldDB" id="G0UML8"/>
<organism evidence="2">
    <name type="scientific">Trypanosoma congolense (strain IL3000)</name>
    <dbReference type="NCBI Taxonomy" id="1068625"/>
    <lineage>
        <taxon>Eukaryota</taxon>
        <taxon>Discoba</taxon>
        <taxon>Euglenozoa</taxon>
        <taxon>Kinetoplastea</taxon>
        <taxon>Metakinetoplastina</taxon>
        <taxon>Trypanosomatida</taxon>
        <taxon>Trypanosomatidae</taxon>
        <taxon>Trypanosoma</taxon>
        <taxon>Nannomonas</taxon>
    </lineage>
</organism>
<feature type="transmembrane region" description="Helical" evidence="1">
    <location>
        <begin position="55"/>
        <end position="84"/>
    </location>
</feature>
<keyword evidence="1" id="KW-0812">Transmembrane</keyword>
<dbReference type="EMBL" id="HE575318">
    <property type="protein sequence ID" value="CCC90426.1"/>
    <property type="molecule type" value="Genomic_DNA"/>
</dbReference>
<protein>
    <submittedName>
        <fullName evidence="2">Uncharacterized protein</fullName>
    </submittedName>
</protein>
<gene>
    <name evidence="2" type="ORF">TCIL3000_5_1270</name>
</gene>